<keyword evidence="3" id="KW-1185">Reference proteome</keyword>
<organism evidence="2 3">
    <name type="scientific">Streptomyces radiopugnans</name>
    <dbReference type="NCBI Taxonomy" id="403935"/>
    <lineage>
        <taxon>Bacteria</taxon>
        <taxon>Bacillati</taxon>
        <taxon>Actinomycetota</taxon>
        <taxon>Actinomycetes</taxon>
        <taxon>Kitasatosporales</taxon>
        <taxon>Streptomycetaceae</taxon>
        <taxon>Streptomyces</taxon>
    </lineage>
</organism>
<evidence type="ECO:0000313" key="2">
    <source>
        <dbReference type="EMBL" id="SEQ66362.1"/>
    </source>
</evidence>
<dbReference type="Proteomes" id="UP000199055">
    <property type="component" value="Unassembled WGS sequence"/>
</dbReference>
<accession>A0A1H9HVU4</accession>
<dbReference type="STRING" id="403935.SAMN05216481_11257"/>
<sequence>MSHRTRRGRLESCTWTTLLVAVSTVAVVLLVQAAHRG</sequence>
<keyword evidence="1" id="KW-0812">Transmembrane</keyword>
<dbReference type="EMBL" id="FOET01000012">
    <property type="protein sequence ID" value="SEQ66362.1"/>
    <property type="molecule type" value="Genomic_DNA"/>
</dbReference>
<keyword evidence="1" id="KW-1133">Transmembrane helix</keyword>
<feature type="transmembrane region" description="Helical" evidence="1">
    <location>
        <begin position="12"/>
        <end position="34"/>
    </location>
</feature>
<protein>
    <submittedName>
        <fullName evidence="2">Uncharacterized protein</fullName>
    </submittedName>
</protein>
<proteinExistence type="predicted"/>
<dbReference type="AlphaFoldDB" id="A0A1H9HVU4"/>
<evidence type="ECO:0000256" key="1">
    <source>
        <dbReference type="SAM" id="Phobius"/>
    </source>
</evidence>
<gene>
    <name evidence="2" type="ORF">SAMN05216481_11257</name>
</gene>
<evidence type="ECO:0000313" key="3">
    <source>
        <dbReference type="Proteomes" id="UP000199055"/>
    </source>
</evidence>
<reference evidence="2 3" key="1">
    <citation type="submission" date="2016-10" db="EMBL/GenBank/DDBJ databases">
        <authorList>
            <person name="de Groot N.N."/>
        </authorList>
    </citation>
    <scope>NUCLEOTIDE SEQUENCE [LARGE SCALE GENOMIC DNA]</scope>
    <source>
        <strain evidence="2 3">CGMCC 4.3519</strain>
    </source>
</reference>
<keyword evidence="1" id="KW-0472">Membrane</keyword>
<name>A0A1H9HVU4_9ACTN</name>